<comment type="cofactor">
    <cofactor evidence="1">
        <name>FAD</name>
        <dbReference type="ChEBI" id="CHEBI:57692"/>
    </cofactor>
</comment>
<dbReference type="InterPro" id="IPR036188">
    <property type="entry name" value="FAD/NAD-bd_sf"/>
</dbReference>
<dbReference type="PROSITE" id="PS51318">
    <property type="entry name" value="TAT"/>
    <property type="match status" value="1"/>
</dbReference>
<evidence type="ECO:0000313" key="7">
    <source>
        <dbReference type="EMBL" id="QOS69153.1"/>
    </source>
</evidence>
<dbReference type="NCBIfam" id="TIGR01409">
    <property type="entry name" value="TAT_signal_seq"/>
    <property type="match status" value="1"/>
</dbReference>
<dbReference type="PRINTS" id="PR00411">
    <property type="entry name" value="PNDRDTASEI"/>
</dbReference>
<feature type="signal peptide" evidence="5">
    <location>
        <begin position="1"/>
        <end position="31"/>
    </location>
</feature>
<dbReference type="Gene3D" id="3.50.50.60">
    <property type="entry name" value="FAD/NAD(P)-binding domain"/>
    <property type="match status" value="1"/>
</dbReference>
<evidence type="ECO:0000259" key="6">
    <source>
        <dbReference type="Pfam" id="PF00890"/>
    </source>
</evidence>
<dbReference type="RefSeq" id="WP_160942880.1">
    <property type="nucleotide sequence ID" value="NZ_CP063310.1"/>
</dbReference>
<dbReference type="InterPro" id="IPR027477">
    <property type="entry name" value="Succ_DH/fumarate_Rdtase_cat_sf"/>
</dbReference>
<name>A0A6L7IV78_9ACTN</name>
<dbReference type="InterPro" id="IPR050315">
    <property type="entry name" value="FAD-oxidoreductase_2"/>
</dbReference>
<dbReference type="Pfam" id="PF00890">
    <property type="entry name" value="FAD_binding_2"/>
    <property type="match status" value="2"/>
</dbReference>
<dbReference type="PROSITE" id="PS51257">
    <property type="entry name" value="PROKAR_LIPOPROTEIN"/>
    <property type="match status" value="1"/>
</dbReference>
<organism evidence="7 8">
    <name type="scientific">Eggerthella guodeyinii</name>
    <dbReference type="NCBI Taxonomy" id="2690837"/>
    <lineage>
        <taxon>Bacteria</taxon>
        <taxon>Bacillati</taxon>
        <taxon>Actinomycetota</taxon>
        <taxon>Coriobacteriia</taxon>
        <taxon>Eggerthellales</taxon>
        <taxon>Eggerthellaceae</taxon>
        <taxon>Eggerthella</taxon>
    </lineage>
</organism>
<keyword evidence="3" id="KW-0274">FAD</keyword>
<feature type="domain" description="FAD-dependent oxidoreductase 2 FAD-binding" evidence="6">
    <location>
        <begin position="416"/>
        <end position="573"/>
    </location>
</feature>
<evidence type="ECO:0000256" key="1">
    <source>
        <dbReference type="ARBA" id="ARBA00001974"/>
    </source>
</evidence>
<dbReference type="InterPro" id="IPR003953">
    <property type="entry name" value="FAD-dep_OxRdtase_2_FAD-bd"/>
</dbReference>
<reference evidence="7 8" key="1">
    <citation type="submission" date="2020-10" db="EMBL/GenBank/DDBJ databases">
        <title>Eggerthella sp. nov., isolated from human feces.</title>
        <authorList>
            <person name="Yajun G."/>
        </authorList>
    </citation>
    <scope>NUCLEOTIDE SEQUENCE [LARGE SCALE GENOMIC DNA]</scope>
    <source>
        <strain evidence="7 8">HF-1101</strain>
    </source>
</reference>
<dbReference type="InterPro" id="IPR019546">
    <property type="entry name" value="TAT_signal_bac_arc"/>
</dbReference>
<dbReference type="PANTHER" id="PTHR43400:SF7">
    <property type="entry name" value="FAD-DEPENDENT OXIDOREDUCTASE 2 FAD BINDING DOMAIN-CONTAINING PROTEIN"/>
    <property type="match status" value="1"/>
</dbReference>
<dbReference type="SUPFAM" id="SSF51905">
    <property type="entry name" value="FAD/NAD(P)-binding domain"/>
    <property type="match status" value="1"/>
</dbReference>
<accession>A0A6L7IV78</accession>
<evidence type="ECO:0000256" key="5">
    <source>
        <dbReference type="SAM" id="SignalP"/>
    </source>
</evidence>
<dbReference type="SUPFAM" id="SSF56425">
    <property type="entry name" value="Succinate dehydrogenase/fumarate reductase flavoprotein, catalytic domain"/>
    <property type="match status" value="1"/>
</dbReference>
<dbReference type="KEGG" id="egd:GS424_004735"/>
<feature type="domain" description="FAD-dependent oxidoreductase 2 FAD-binding" evidence="6">
    <location>
        <begin position="86"/>
        <end position="324"/>
    </location>
</feature>
<evidence type="ECO:0000313" key="8">
    <source>
        <dbReference type="Proteomes" id="UP000478463"/>
    </source>
</evidence>
<evidence type="ECO:0000256" key="2">
    <source>
        <dbReference type="ARBA" id="ARBA00022630"/>
    </source>
</evidence>
<keyword evidence="4" id="KW-0560">Oxidoreductase</keyword>
<keyword evidence="2" id="KW-0285">Flavoprotein</keyword>
<gene>
    <name evidence="7" type="ORF">GS424_004735</name>
</gene>
<feature type="chain" id="PRO_5038950116" evidence="5">
    <location>
        <begin position="32"/>
        <end position="610"/>
    </location>
</feature>
<dbReference type="PANTHER" id="PTHR43400">
    <property type="entry name" value="FUMARATE REDUCTASE"/>
    <property type="match status" value="1"/>
</dbReference>
<evidence type="ECO:0000256" key="3">
    <source>
        <dbReference type="ARBA" id="ARBA00022827"/>
    </source>
</evidence>
<dbReference type="Gene3D" id="3.90.700.10">
    <property type="entry name" value="Succinate dehydrogenase/fumarate reductase flavoprotein, catalytic domain"/>
    <property type="match status" value="1"/>
</dbReference>
<dbReference type="Proteomes" id="UP000478463">
    <property type="component" value="Chromosome"/>
</dbReference>
<evidence type="ECO:0000256" key="4">
    <source>
        <dbReference type="ARBA" id="ARBA00023002"/>
    </source>
</evidence>
<dbReference type="AlphaFoldDB" id="A0A6L7IV78"/>
<protein>
    <submittedName>
        <fullName evidence="7">FAD-dependent oxidoreductase</fullName>
    </submittedName>
</protein>
<dbReference type="EMBL" id="CP063310">
    <property type="protein sequence ID" value="QOS69153.1"/>
    <property type="molecule type" value="Genomic_DNA"/>
</dbReference>
<dbReference type="GO" id="GO:0033765">
    <property type="term" value="F:steroid dehydrogenase activity, acting on the CH-CH group of donors"/>
    <property type="evidence" value="ECO:0007669"/>
    <property type="project" value="UniProtKB-ARBA"/>
</dbReference>
<sequence>METTDRTFSRRSFLKGVGIVGAAAATGAALAGCAPSGGDAQEAAATGDVPAVTQRLLDRGIIGADLPDAAPILPAEAPERYDDEADVIVVGLGGGGLAAAGYLAEQGLEVIAIDKEATVGGASRHAAGYVDILGGTEAQNALGFPGVYRGDDDAAIRDAESSANYSIDEKLLRTLIDNHVEADEWITSTEGCNLVCTGAAWNDASREGGGGAFYNVLAQDNLMNALEKRAKAGGADIRVQTAAARFVFDGQRVTGIVATDEDGAEHYLKARKGLILTAGGIGMNKDLIRAYIPSAYEGAVQGGPMPFHTGEVFRMGLGVGADFSGFDSWCCWEGGIDESIAGGDGQFWHYFWHGERQLFHNPWLVIDKYGHRQPYHAQNVQIDTYNTCLIGGMGDLSTTSAWMSAVGHHVYNICDAKFPEEIFKKSVTPDSVKDKCRIPLADPDRLPENKGLVSADWIGEVEAAVERGAVKKADTIEELAEMLLLDPAVVKRAVEDYNALCAQGFDDELAFPYDPSWLSPIDTPPYYAAIVGGQIGKTLCGLRVNDLLQVTDEDGRTIPGLYAGFSTMGGMDGEGNYGCLAGNGGTYFGGVGSSLITGYIAAKKLIEHER</sequence>
<proteinExistence type="predicted"/>
<keyword evidence="5" id="KW-0732">Signal</keyword>
<dbReference type="InterPro" id="IPR006311">
    <property type="entry name" value="TAT_signal"/>
</dbReference>